<accession>A0A062TZ97</accession>
<feature type="domain" description="Pilus assembly protein E-set like" evidence="4">
    <location>
        <begin position="326"/>
        <end position="392"/>
    </location>
</feature>
<dbReference type="eggNOG" id="COG3188">
    <property type="taxonomic scope" value="Bacteria"/>
</dbReference>
<feature type="region of interest" description="Disordered" evidence="2">
    <location>
        <begin position="952"/>
        <end position="985"/>
    </location>
</feature>
<name>A0A062TZ97_9PROT</name>
<proteinExistence type="predicted"/>
<feature type="domain" description="Pilus assembly protein C-terminal" evidence="3">
    <location>
        <begin position="799"/>
        <end position="892"/>
    </location>
</feature>
<dbReference type="STRING" id="1280946.HY29_04035"/>
<dbReference type="InterPro" id="IPR032636">
    <property type="entry name" value="Pilus_assem_E-set-like_dom"/>
</dbReference>
<evidence type="ECO:0000313" key="6">
    <source>
        <dbReference type="Proteomes" id="UP000027037"/>
    </source>
</evidence>
<dbReference type="Pfam" id="PF15976">
    <property type="entry name" value="CooC_C"/>
    <property type="match status" value="1"/>
</dbReference>
<evidence type="ECO:0000256" key="2">
    <source>
        <dbReference type="SAM" id="MobiDB-lite"/>
    </source>
</evidence>
<dbReference type="Proteomes" id="UP000027037">
    <property type="component" value="Unassembled WGS sequence"/>
</dbReference>
<evidence type="ECO:0000313" key="5">
    <source>
        <dbReference type="EMBL" id="KCZ53401.1"/>
    </source>
</evidence>
<dbReference type="InterPro" id="IPR031917">
    <property type="entry name" value="Pilus_assem_C"/>
</dbReference>
<dbReference type="RefSeq" id="WP_034797767.1">
    <property type="nucleotide sequence ID" value="NZ_AWFF01000054.1"/>
</dbReference>
<evidence type="ECO:0000259" key="4">
    <source>
        <dbReference type="Pfam" id="PF16967"/>
    </source>
</evidence>
<evidence type="ECO:0000259" key="3">
    <source>
        <dbReference type="Pfam" id="PF15976"/>
    </source>
</evidence>
<dbReference type="OrthoDB" id="6187408at2"/>
<keyword evidence="6" id="KW-1185">Reference proteome</keyword>
<protein>
    <submittedName>
        <fullName evidence="5">Uncharacterized protein</fullName>
    </submittedName>
</protein>
<dbReference type="AlphaFoldDB" id="A0A062TZ97"/>
<organism evidence="5 6">
    <name type="scientific">Hyphomonas beringensis</name>
    <dbReference type="NCBI Taxonomy" id="1280946"/>
    <lineage>
        <taxon>Bacteria</taxon>
        <taxon>Pseudomonadati</taxon>
        <taxon>Pseudomonadota</taxon>
        <taxon>Alphaproteobacteria</taxon>
        <taxon>Hyphomonadales</taxon>
        <taxon>Hyphomonadaceae</taxon>
        <taxon>Hyphomonas</taxon>
    </lineage>
</organism>
<dbReference type="Pfam" id="PF16967">
    <property type="entry name" value="TcfC"/>
    <property type="match status" value="1"/>
</dbReference>
<reference evidence="5 6" key="1">
    <citation type="journal article" date="2014" name="Antonie Van Leeuwenhoek">
        <title>Hyphomonas beringensis sp. nov. and Hyphomonas chukchiensis sp. nov., isolated from surface seawater of the Bering Sea and Chukchi Sea.</title>
        <authorList>
            <person name="Li C."/>
            <person name="Lai Q."/>
            <person name="Li G."/>
            <person name="Dong C."/>
            <person name="Wang J."/>
            <person name="Liao Y."/>
            <person name="Shao Z."/>
        </authorList>
    </citation>
    <scope>NUCLEOTIDE SEQUENCE [LARGE SCALE GENOMIC DNA]</scope>
    <source>
        <strain evidence="5 6">25B14_1</strain>
    </source>
</reference>
<sequence>MCRGRRIIRKSACQSRSGNWLRQIRWTTFLTGVPLLLARTPLAHAGTISAAINGQDATPATTAGKIAQSFSDTDQPLVLLSGQQENIEASPVKLEVGPPEGFEDLDGPIQTYFDVFYRDERIGLFEGTLEDGLFTFSNPAELALQLPDINPAEVEDFLSTRLDANESLRCLPGDQTGCGTLRPGESGVVVDPERFRVSLFLGREYLVSIPSRDLLLGDPVSRPSLIQNIAGSISASSQSEETTRFGVALDTYASVGKTSVVSRINADDSRGLRWQEAYGQHYFKNMRVAGGLIRDEGSANLSSATFYGAELSSFDRRDGSQDNASGTVLDIVLPTASRVEIYRNGTLVSARQYAAGLQVLDTNGLPIGSYPVRIVARDSSGIILDETRTFSKTPDLPPPGETNFSVKVGVRATEGTSFYAAQTQETSFLPESTGESLVSVSASRRLTRSSAARLGVTAVDGDLYPEAELQFYKGELRGTAAIAIGPEDQYSAYTNLNFQIGDITTSLSARKTEANLIEAGQLYDPEIYRPFFQSETSVFGSLATPAFGGSLGLRAGYSESDLAAKRETFGLNYTRPFRTRRFGQGIMTFDAVSSSQETRVGIRFTFRRSLGRNSSLNGAAGFDYSQYDDDFDRDTRADPLALLGYTRSGQFRGAAVTTNAEAGTSNGESRLTFGGSAASRRGEADIIAGVSSSRDNDEADVFLASNLQTGFLVEGSKVQFGMLGFGDAAVLVEVPEDRVADHKSDGRFRVTVGNQAGTTLKVGESASILVPSLASATVGLVPEDAPPFDIDLSPRKVPLYPGNVVRMTWEATYVVSAIGRLLDEAGNPIANAIVRSDADLAVTNEQGYFSISGNLNEYLQVRTQDGTECPNAVKLVSETEGRNYLRLGDIVCVLPPKTAQAEPERAQVPDVVAQQKTPAVRFENTAVNLKLEDPPHQTADEYQMSQIRRALEKAGSGHPRDEDTPQARKVASLKDAQAPERPNRKEVARAAVSSVSVTDATSSLAAEAKKQKISWKYPTDDLTVWVEGGNADRLMGVKPASRKTQAIRIRNAPGRSHRLEGLLAALETVKCAVDQRDLLQCRDGREKIQSLVRPMMTFQTEGYEHLTGVRRSRNGLVAALSNESEFEDIWGLLSRPEA</sequence>
<evidence type="ECO:0000256" key="1">
    <source>
        <dbReference type="ARBA" id="ARBA00022729"/>
    </source>
</evidence>
<gene>
    <name evidence="5" type="ORF">HY29_04035</name>
</gene>
<dbReference type="PATRIC" id="fig|1280946.3.peg.2716"/>
<keyword evidence="1" id="KW-0732">Signal</keyword>
<dbReference type="EMBL" id="AWFF01000054">
    <property type="protein sequence ID" value="KCZ53401.1"/>
    <property type="molecule type" value="Genomic_DNA"/>
</dbReference>
<comment type="caution">
    <text evidence="5">The sequence shown here is derived from an EMBL/GenBank/DDBJ whole genome shotgun (WGS) entry which is preliminary data.</text>
</comment>